<dbReference type="EMBL" id="CP104067">
    <property type="protein sequence ID" value="WAH41270.1"/>
    <property type="molecule type" value="Genomic_DNA"/>
</dbReference>
<dbReference type="Proteomes" id="UP001164761">
    <property type="component" value="Chromosome"/>
</dbReference>
<dbReference type="PANTHER" id="PTHR43320:SF3">
    <property type="entry name" value="CARBOHYDRATE KINASE PFKB DOMAIN-CONTAINING PROTEIN"/>
    <property type="match status" value="1"/>
</dbReference>
<feature type="domain" description="Carbohydrate kinase PfkB" evidence="4">
    <location>
        <begin position="12"/>
        <end position="314"/>
    </location>
</feature>
<evidence type="ECO:0000256" key="2">
    <source>
        <dbReference type="ARBA" id="ARBA00022679"/>
    </source>
</evidence>
<dbReference type="PANTHER" id="PTHR43320">
    <property type="entry name" value="SUGAR KINASE"/>
    <property type="match status" value="1"/>
</dbReference>
<organism evidence="5 6">
    <name type="scientific">Alicyclobacillus fastidiosus</name>
    <dbReference type="NCBI Taxonomy" id="392011"/>
    <lineage>
        <taxon>Bacteria</taxon>
        <taxon>Bacillati</taxon>
        <taxon>Bacillota</taxon>
        <taxon>Bacilli</taxon>
        <taxon>Bacillales</taxon>
        <taxon>Alicyclobacillaceae</taxon>
        <taxon>Alicyclobacillus</taxon>
    </lineage>
</organism>
<sequence>MKLTDKPAALPSVLTFGEPLVVLVPDAEGQISTTHQLRPYAAGAELNTAVGLARLGINASFACSVGTDPLGQIILHSGRAEGVDMRYVQQDASAPTGMFFKQWSGLQGRTSVYYYRSTSSMAVGGWNPVDVQNELQAGTWSWVHSTGITWMIGADSRQAATELFELCHTLDIPISFDVNVRLKLGNVEQWRECVKQVLPYITWFLLGDEEAQLLFGTDEVIVIEEYIRKHGFAGQGVMLKLGERGAAGSVAGVKTEVPVWPVTRVVDTVGAGDGFNAGWLAGMLRGWSIEESMRLGSLVGAFAVTSMGDYAGYPSWSEVVQELSGRGNVAR</sequence>
<dbReference type="Pfam" id="PF00294">
    <property type="entry name" value="PfkB"/>
    <property type="match status" value="1"/>
</dbReference>
<dbReference type="RefSeq" id="WP_268005184.1">
    <property type="nucleotide sequence ID" value="NZ_BSUT01000001.1"/>
</dbReference>
<evidence type="ECO:0000256" key="3">
    <source>
        <dbReference type="ARBA" id="ARBA00022777"/>
    </source>
</evidence>
<reference evidence="5" key="1">
    <citation type="submission" date="2022-08" db="EMBL/GenBank/DDBJ databases">
        <title>Alicyclobacillus fastidiosus DSM 17978, complete genome.</title>
        <authorList>
            <person name="Wang Q."/>
            <person name="Cai R."/>
            <person name="Wang Z."/>
        </authorList>
    </citation>
    <scope>NUCLEOTIDE SEQUENCE</scope>
    <source>
        <strain evidence="5">DSM 17978</strain>
    </source>
</reference>
<evidence type="ECO:0000259" key="4">
    <source>
        <dbReference type="Pfam" id="PF00294"/>
    </source>
</evidence>
<name>A0ABY6ZGL7_9BACL</name>
<protein>
    <submittedName>
        <fullName evidence="5">Sugar kinase</fullName>
    </submittedName>
</protein>
<dbReference type="Gene3D" id="3.40.1190.20">
    <property type="match status" value="1"/>
</dbReference>
<dbReference type="CDD" id="cd01166">
    <property type="entry name" value="KdgK"/>
    <property type="match status" value="1"/>
</dbReference>
<dbReference type="InterPro" id="IPR029056">
    <property type="entry name" value="Ribokinase-like"/>
</dbReference>
<keyword evidence="2" id="KW-0808">Transferase</keyword>
<evidence type="ECO:0000256" key="1">
    <source>
        <dbReference type="ARBA" id="ARBA00010688"/>
    </source>
</evidence>
<evidence type="ECO:0000313" key="5">
    <source>
        <dbReference type="EMBL" id="WAH41270.1"/>
    </source>
</evidence>
<comment type="similarity">
    <text evidence="1">Belongs to the carbohydrate kinase PfkB family.</text>
</comment>
<proteinExistence type="inferred from homology"/>
<dbReference type="GO" id="GO:0016301">
    <property type="term" value="F:kinase activity"/>
    <property type="evidence" value="ECO:0007669"/>
    <property type="project" value="UniProtKB-KW"/>
</dbReference>
<dbReference type="InterPro" id="IPR052700">
    <property type="entry name" value="Carb_kinase_PfkB-like"/>
</dbReference>
<accession>A0ABY6ZGL7</accession>
<dbReference type="SUPFAM" id="SSF53613">
    <property type="entry name" value="Ribokinase-like"/>
    <property type="match status" value="1"/>
</dbReference>
<keyword evidence="3 5" id="KW-0418">Kinase</keyword>
<gene>
    <name evidence="5" type="ORF">NZD89_23905</name>
</gene>
<dbReference type="InterPro" id="IPR011611">
    <property type="entry name" value="PfkB_dom"/>
</dbReference>
<keyword evidence="6" id="KW-1185">Reference proteome</keyword>
<evidence type="ECO:0000313" key="6">
    <source>
        <dbReference type="Proteomes" id="UP001164761"/>
    </source>
</evidence>